<accession>A0A8J3AF10</accession>
<comment type="caution">
    <text evidence="2">The sequence shown here is derived from an EMBL/GenBank/DDBJ whole genome shotgun (WGS) entry which is preliminary data.</text>
</comment>
<dbReference type="AlphaFoldDB" id="A0A8J3AF10"/>
<protein>
    <submittedName>
        <fullName evidence="2">Uncharacterized protein</fullName>
    </submittedName>
</protein>
<dbReference type="OrthoDB" id="2901438at2"/>
<keyword evidence="1" id="KW-0472">Membrane</keyword>
<proteinExistence type="predicted"/>
<sequence length="86" mass="9661">MKRKYLFILVGIICISLCCISLNLFINKNGQKIGNLDNGKLVKQIKLDSKHKIVTVPMPNNDSGKFIVNKMPTKFGQVVIQNLTTK</sequence>
<feature type="transmembrane region" description="Helical" evidence="1">
    <location>
        <begin position="6"/>
        <end position="26"/>
    </location>
</feature>
<evidence type="ECO:0000313" key="3">
    <source>
        <dbReference type="Proteomes" id="UP000626244"/>
    </source>
</evidence>
<evidence type="ECO:0000256" key="1">
    <source>
        <dbReference type="SAM" id="Phobius"/>
    </source>
</evidence>
<keyword evidence="3" id="KW-1185">Reference proteome</keyword>
<dbReference type="EMBL" id="BMHB01000001">
    <property type="protein sequence ID" value="GGI11130.1"/>
    <property type="molecule type" value="Genomic_DNA"/>
</dbReference>
<keyword evidence="1" id="KW-1133">Transmembrane helix</keyword>
<reference evidence="3" key="1">
    <citation type="journal article" date="2019" name="Int. J. Syst. Evol. Microbiol.">
        <title>The Global Catalogue of Microorganisms (GCM) 10K type strain sequencing project: providing services to taxonomists for standard genome sequencing and annotation.</title>
        <authorList>
            <consortium name="The Broad Institute Genomics Platform"/>
            <consortium name="The Broad Institute Genome Sequencing Center for Infectious Disease"/>
            <person name="Wu L."/>
            <person name="Ma J."/>
        </authorList>
    </citation>
    <scope>NUCLEOTIDE SEQUENCE [LARGE SCALE GENOMIC DNA]</scope>
    <source>
        <strain evidence="3">CGMCC 1.14993</strain>
    </source>
</reference>
<evidence type="ECO:0000313" key="2">
    <source>
        <dbReference type="EMBL" id="GGI11130.1"/>
    </source>
</evidence>
<dbReference type="RefSeq" id="WP_142283054.1">
    <property type="nucleotide sequence ID" value="NZ_BMHB01000001.1"/>
</dbReference>
<keyword evidence="1" id="KW-0812">Transmembrane</keyword>
<name>A0A8J3AF10_9BACI</name>
<dbReference type="Proteomes" id="UP000626244">
    <property type="component" value="Unassembled WGS sequence"/>
</dbReference>
<organism evidence="2 3">
    <name type="scientific">Gottfriedia solisilvae</name>
    <dbReference type="NCBI Taxonomy" id="1516104"/>
    <lineage>
        <taxon>Bacteria</taxon>
        <taxon>Bacillati</taxon>
        <taxon>Bacillota</taxon>
        <taxon>Bacilli</taxon>
        <taxon>Bacillales</taxon>
        <taxon>Bacillaceae</taxon>
        <taxon>Gottfriedia</taxon>
    </lineage>
</organism>
<gene>
    <name evidence="2" type="ORF">GCM10007380_06280</name>
</gene>